<feature type="region of interest" description="Disordered" evidence="1">
    <location>
        <begin position="1"/>
        <end position="24"/>
    </location>
</feature>
<sequence>MEAQELDELNSHQDRKGCTAGSAGPTYPGFLVALSAAALRRQHSRLRRRPAYLLMLGARKATREDRRRKAGGSRCGAKPAGGGRGGGRAAPRGPRSLEGRRGPGSAQIGRTSNVSSSWELHETCMRRAPARTTRGLVLAPLEPLSLERPPPTHVPWRLSAQPSAWTSHRGLSSVAPKEKHWPPAAARAPDLVTLAPAGARRSLVDCQKTKPRGAPAGAQPPGARRIDWLPPRWPARPLGTRTASKLGGCLQPSPHPRRRAARGKREGARSPRGPSSV</sequence>
<feature type="compositionally biased region" description="Gly residues" evidence="1">
    <location>
        <begin position="79"/>
        <end position="88"/>
    </location>
</feature>
<dbReference type="Proteomes" id="UP001189429">
    <property type="component" value="Unassembled WGS sequence"/>
</dbReference>
<feature type="region of interest" description="Disordered" evidence="1">
    <location>
        <begin position="203"/>
        <end position="277"/>
    </location>
</feature>
<feature type="region of interest" description="Disordered" evidence="1">
    <location>
        <begin position="61"/>
        <end position="118"/>
    </location>
</feature>
<keyword evidence="3" id="KW-1185">Reference proteome</keyword>
<name>A0ABN9VQH0_9DINO</name>
<protein>
    <submittedName>
        <fullName evidence="2">Uncharacterized protein</fullName>
    </submittedName>
</protein>
<evidence type="ECO:0000256" key="1">
    <source>
        <dbReference type="SAM" id="MobiDB-lite"/>
    </source>
</evidence>
<feature type="compositionally biased region" description="Low complexity" evidence="1">
    <location>
        <begin position="212"/>
        <end position="223"/>
    </location>
</feature>
<feature type="compositionally biased region" description="Polar residues" evidence="1">
    <location>
        <begin position="108"/>
        <end position="118"/>
    </location>
</feature>
<proteinExistence type="predicted"/>
<evidence type="ECO:0000313" key="3">
    <source>
        <dbReference type="Proteomes" id="UP001189429"/>
    </source>
</evidence>
<dbReference type="EMBL" id="CAUYUJ010017530">
    <property type="protein sequence ID" value="CAK0875578.1"/>
    <property type="molecule type" value="Genomic_DNA"/>
</dbReference>
<organism evidence="2 3">
    <name type="scientific">Prorocentrum cordatum</name>
    <dbReference type="NCBI Taxonomy" id="2364126"/>
    <lineage>
        <taxon>Eukaryota</taxon>
        <taxon>Sar</taxon>
        <taxon>Alveolata</taxon>
        <taxon>Dinophyceae</taxon>
        <taxon>Prorocentrales</taxon>
        <taxon>Prorocentraceae</taxon>
        <taxon>Prorocentrum</taxon>
    </lineage>
</organism>
<evidence type="ECO:0000313" key="2">
    <source>
        <dbReference type="EMBL" id="CAK0875578.1"/>
    </source>
</evidence>
<comment type="caution">
    <text evidence="2">The sequence shown here is derived from an EMBL/GenBank/DDBJ whole genome shotgun (WGS) entry which is preliminary data.</text>
</comment>
<gene>
    <name evidence="2" type="ORF">PCOR1329_LOCUS60214</name>
</gene>
<reference evidence="2" key="1">
    <citation type="submission" date="2023-10" db="EMBL/GenBank/DDBJ databases">
        <authorList>
            <person name="Chen Y."/>
            <person name="Shah S."/>
            <person name="Dougan E. K."/>
            <person name="Thang M."/>
            <person name="Chan C."/>
        </authorList>
    </citation>
    <scope>NUCLEOTIDE SEQUENCE [LARGE SCALE GENOMIC DNA]</scope>
</reference>
<accession>A0ABN9VQH0</accession>